<name>H7EMZ8_9SPIR</name>
<dbReference type="GO" id="GO:0016301">
    <property type="term" value="F:kinase activity"/>
    <property type="evidence" value="ECO:0007669"/>
    <property type="project" value="UniProtKB-KW"/>
</dbReference>
<comment type="caution">
    <text evidence="4">The sequence shown here is derived from an EMBL/GenBank/DDBJ whole genome shotgun (WGS) entry which is preliminary data.</text>
</comment>
<feature type="domain" description="HipA-like C-terminal" evidence="3">
    <location>
        <begin position="157"/>
        <end position="314"/>
    </location>
</feature>
<dbReference type="RefSeq" id="WP_002705805.1">
    <property type="nucleotide sequence ID" value="NZ_AGRW01000052.1"/>
</dbReference>
<reference evidence="4 5" key="1">
    <citation type="submission" date="2011-09" db="EMBL/GenBank/DDBJ databases">
        <title>The draft genome of Treponema saccharophilum DSM 2985.</title>
        <authorList>
            <consortium name="US DOE Joint Genome Institute (JGI-PGF)"/>
            <person name="Lucas S."/>
            <person name="Copeland A."/>
            <person name="Lapidus A."/>
            <person name="Glavina del Rio T."/>
            <person name="Dalin E."/>
            <person name="Tice H."/>
            <person name="Bruce D."/>
            <person name="Goodwin L."/>
            <person name="Pitluck S."/>
            <person name="Peters L."/>
            <person name="Kyrpides N."/>
            <person name="Mavromatis K."/>
            <person name="Ivanova N."/>
            <person name="Markowitz V."/>
            <person name="Cheng J.-F."/>
            <person name="Hugenholtz P."/>
            <person name="Woyke T."/>
            <person name="Wu D."/>
            <person name="Gronow S."/>
            <person name="Wellnitz S."/>
            <person name="Brambilla E."/>
            <person name="Klenk H.-P."/>
            <person name="Eisen J.A."/>
        </authorList>
    </citation>
    <scope>NUCLEOTIDE SEQUENCE [LARGE SCALE GENOMIC DNA]</scope>
    <source>
        <strain evidence="4 5">DSM 2985</strain>
    </source>
</reference>
<evidence type="ECO:0000256" key="1">
    <source>
        <dbReference type="ARBA" id="ARBA00022679"/>
    </source>
</evidence>
<gene>
    <name evidence="4" type="ORF">TresaDRAFT_0887</name>
</gene>
<organism evidence="4 5">
    <name type="scientific">Treponema saccharophilum DSM 2985</name>
    <dbReference type="NCBI Taxonomy" id="907348"/>
    <lineage>
        <taxon>Bacteria</taxon>
        <taxon>Pseudomonadati</taxon>
        <taxon>Spirochaetota</taxon>
        <taxon>Spirochaetia</taxon>
        <taxon>Spirochaetales</taxon>
        <taxon>Treponemataceae</taxon>
        <taxon>Treponema</taxon>
    </lineage>
</organism>
<protein>
    <submittedName>
        <fullName evidence="4">DNA binding domain protein, excisionase family</fullName>
    </submittedName>
</protein>
<evidence type="ECO:0000313" key="5">
    <source>
        <dbReference type="Proteomes" id="UP000003571"/>
    </source>
</evidence>
<keyword evidence="1" id="KW-0808">Transferase</keyword>
<dbReference type="EMBL" id="AGRW01000052">
    <property type="protein sequence ID" value="EIC01062.1"/>
    <property type="molecule type" value="Genomic_DNA"/>
</dbReference>
<evidence type="ECO:0000259" key="3">
    <source>
        <dbReference type="Pfam" id="PF07804"/>
    </source>
</evidence>
<dbReference type="AlphaFoldDB" id="H7EMZ8"/>
<dbReference type="Pfam" id="PF07804">
    <property type="entry name" value="HipA_C"/>
    <property type="match status" value="1"/>
</dbReference>
<dbReference type="Gene3D" id="1.10.1070.20">
    <property type="match status" value="1"/>
</dbReference>
<keyword evidence="5" id="KW-1185">Reference proteome</keyword>
<dbReference type="Proteomes" id="UP000003571">
    <property type="component" value="Unassembled WGS sequence"/>
</dbReference>
<proteinExistence type="predicted"/>
<accession>H7EMZ8</accession>
<dbReference type="STRING" id="907348.TresaDRAFT_0887"/>
<dbReference type="eggNOG" id="COG3550">
    <property type="taxonomic scope" value="Bacteria"/>
</dbReference>
<dbReference type="InterPro" id="IPR012893">
    <property type="entry name" value="HipA-like_C"/>
</dbReference>
<sequence>MVYTLCHKDIQVLEFKMEDDEVSDVISILDEKHLPVGAFKDFEKGVSKKQQFRSWWRSRAIPASRQNLRDALEMLGNITTEQLAAKSFGLSLSDQYWAKPVDSPLTWKDVNFFENDFSDDVGKALFGTLDIADISSLSLLSPDNTSDGWLKKKWIMDNGERVLLKGGSGTEQQEPFNEAIASEICRRLKVSHVEYSVAEHDGRYYSACKDFITGDTELVSAWHIKNALQKEKSESEYAHFLRCCEAVGIKNMESIKKQLCQMFTVDCIIANSDRHFNNFGFVRDAATLDWQGLAPVFDSGTSLFHDVSAFDLKNTAEYISKNASSKPFAKRHLEQLEKLQCKEHCRDLRFESLSGISSWAENLLEKNRHLSEKKDILCKILEERVRETENAIFGTA</sequence>
<dbReference type="OrthoDB" id="9812605at2"/>
<keyword evidence="2" id="KW-0418">Kinase</keyword>
<dbReference type="PATRIC" id="fig|907348.3.peg.2307"/>
<evidence type="ECO:0000313" key="4">
    <source>
        <dbReference type="EMBL" id="EIC01062.1"/>
    </source>
</evidence>
<evidence type="ECO:0000256" key="2">
    <source>
        <dbReference type="ARBA" id="ARBA00022777"/>
    </source>
</evidence>